<feature type="zinc finger region" description="C3H1-type" evidence="5">
    <location>
        <begin position="10"/>
        <end position="37"/>
    </location>
</feature>
<dbReference type="InterPro" id="IPR013083">
    <property type="entry name" value="Znf_RING/FYVE/PHD"/>
</dbReference>
<dbReference type="GO" id="GO:0000209">
    <property type="term" value="P:protein polyubiquitination"/>
    <property type="evidence" value="ECO:0007669"/>
    <property type="project" value="InterPro"/>
</dbReference>
<feature type="compositionally biased region" description="Acidic residues" evidence="6">
    <location>
        <begin position="442"/>
        <end position="451"/>
    </location>
</feature>
<evidence type="ECO:0000256" key="6">
    <source>
        <dbReference type="SAM" id="MobiDB-lite"/>
    </source>
</evidence>
<feature type="compositionally biased region" description="Acidic residues" evidence="6">
    <location>
        <begin position="380"/>
        <end position="399"/>
    </location>
</feature>
<dbReference type="PROSITE" id="PS00518">
    <property type="entry name" value="ZF_RING_1"/>
    <property type="match status" value="1"/>
</dbReference>
<dbReference type="GO" id="GO:0061630">
    <property type="term" value="F:ubiquitin protein ligase activity"/>
    <property type="evidence" value="ECO:0007669"/>
    <property type="project" value="InterPro"/>
</dbReference>
<feature type="region of interest" description="Disordered" evidence="6">
    <location>
        <begin position="333"/>
        <end position="485"/>
    </location>
</feature>
<dbReference type="Proteomes" id="UP000284706">
    <property type="component" value="Unassembled WGS sequence"/>
</dbReference>
<feature type="domain" description="RING-type" evidence="7">
    <location>
        <begin position="93"/>
        <end position="144"/>
    </location>
</feature>
<evidence type="ECO:0000313" key="10">
    <source>
        <dbReference type="Proteomes" id="UP000284706"/>
    </source>
</evidence>
<feature type="region of interest" description="Disordered" evidence="6">
    <location>
        <begin position="292"/>
        <end position="318"/>
    </location>
</feature>
<evidence type="ECO:0000313" key="9">
    <source>
        <dbReference type="EMBL" id="PPQ65481.1"/>
    </source>
</evidence>
<evidence type="ECO:0000256" key="2">
    <source>
        <dbReference type="ARBA" id="ARBA00022723"/>
    </source>
</evidence>
<dbReference type="InterPro" id="IPR001841">
    <property type="entry name" value="Znf_RING"/>
</dbReference>
<evidence type="ECO:0000256" key="3">
    <source>
        <dbReference type="ARBA" id="ARBA00022771"/>
    </source>
</evidence>
<sequence>MTTNRPATHKPRGVCRYYNVPRGCFAGDKCKFLHGEPPVDPKPEEPPLLTPYDKAKRCRYYAQGFCKRGDSCWFLHVADPGPSAPSDEEDDPCSICFEKPSTYALLSGCSHIFCTSCIKQWRDPLNRPGGVPDSVNTKKCPMCRTPSKFITPSSRFWKHGTPEKDAVVQAYKESMARVPCRYFQKSIQKNKEKPMCPYGKDCFYQHLKEDGTPYIFKDGVDVCMRRYRQGQSHRRGGAFGVHFMPLSLADLDFMLPVTDRTQGDAPSALRRIQEQVGRLEVIHDMIENLDFVEVPGGRNGPRQGSGTSRRRGRDEDELRDFITEQMLASISRMRAHRSGTPPPPLEPIDDEGAPSTHRPPPVDYDSDGSMPRLHSVSASSDEDEWSDDAGESDEDDDSDVELRAMDLVRMGLLEVASRETAADAPPDSEPDDEGPPPLEAIDNSESEEEEGPFVTDGRGRAVWREENKRDEGDGDGEGSSGRSILGWFNALF</sequence>
<feature type="domain" description="C3H1-type" evidence="8">
    <location>
        <begin position="174"/>
        <end position="209"/>
    </location>
</feature>
<accession>A0A409VGW1</accession>
<dbReference type="InterPro" id="IPR045072">
    <property type="entry name" value="MKRN-like"/>
</dbReference>
<keyword evidence="2 5" id="KW-0479">Metal-binding</keyword>
<dbReference type="InterPro" id="IPR018957">
    <property type="entry name" value="Znf_C3HC4_RING-type"/>
</dbReference>
<keyword evidence="3 5" id="KW-0863">Zinc-finger</keyword>
<dbReference type="PROSITE" id="PS50089">
    <property type="entry name" value="ZF_RING_2"/>
    <property type="match status" value="1"/>
</dbReference>
<dbReference type="SUPFAM" id="SSF90229">
    <property type="entry name" value="CCCH zinc finger"/>
    <property type="match status" value="2"/>
</dbReference>
<dbReference type="GO" id="GO:0008270">
    <property type="term" value="F:zinc ion binding"/>
    <property type="evidence" value="ECO:0007669"/>
    <property type="project" value="UniProtKB-KW"/>
</dbReference>
<feature type="domain" description="C3H1-type" evidence="8">
    <location>
        <begin position="52"/>
        <end position="79"/>
    </location>
</feature>
<organism evidence="9 10">
    <name type="scientific">Gymnopilus dilepis</name>
    <dbReference type="NCBI Taxonomy" id="231916"/>
    <lineage>
        <taxon>Eukaryota</taxon>
        <taxon>Fungi</taxon>
        <taxon>Dikarya</taxon>
        <taxon>Basidiomycota</taxon>
        <taxon>Agaricomycotina</taxon>
        <taxon>Agaricomycetes</taxon>
        <taxon>Agaricomycetidae</taxon>
        <taxon>Agaricales</taxon>
        <taxon>Agaricineae</taxon>
        <taxon>Hymenogastraceae</taxon>
        <taxon>Gymnopilus</taxon>
    </lineage>
</organism>
<dbReference type="AlphaFoldDB" id="A0A409VGW1"/>
<dbReference type="Gene3D" id="3.30.40.10">
    <property type="entry name" value="Zinc/RING finger domain, C3HC4 (zinc finger)"/>
    <property type="match status" value="1"/>
</dbReference>
<name>A0A409VGW1_9AGAR</name>
<evidence type="ECO:0000259" key="7">
    <source>
        <dbReference type="PROSITE" id="PS50089"/>
    </source>
</evidence>
<dbReference type="InParanoid" id="A0A409VGW1"/>
<protein>
    <recommendedName>
        <fullName evidence="11">RING-type E3 ubiquitin transferase</fullName>
    </recommendedName>
</protein>
<dbReference type="STRING" id="231916.A0A409VGW1"/>
<dbReference type="Pfam" id="PF14608">
    <property type="entry name" value="zf-CCCH_2"/>
    <property type="match status" value="2"/>
</dbReference>
<dbReference type="Gene3D" id="3.30.1370.210">
    <property type="match status" value="1"/>
</dbReference>
<proteinExistence type="predicted"/>
<dbReference type="OrthoDB" id="250836at2759"/>
<keyword evidence="1" id="KW-0808">Transferase</keyword>
<dbReference type="PANTHER" id="PTHR11224:SF10">
    <property type="entry name" value="IP09428P-RELATED"/>
    <property type="match status" value="1"/>
</dbReference>
<dbReference type="InterPro" id="IPR017907">
    <property type="entry name" value="Znf_RING_CS"/>
</dbReference>
<evidence type="ECO:0000259" key="8">
    <source>
        <dbReference type="PROSITE" id="PS50103"/>
    </source>
</evidence>
<feature type="zinc finger region" description="C3H1-type" evidence="5">
    <location>
        <begin position="52"/>
        <end position="79"/>
    </location>
</feature>
<reference evidence="9 10" key="1">
    <citation type="journal article" date="2018" name="Evol. Lett.">
        <title>Horizontal gene cluster transfer increased hallucinogenic mushroom diversity.</title>
        <authorList>
            <person name="Reynolds H.T."/>
            <person name="Vijayakumar V."/>
            <person name="Gluck-Thaler E."/>
            <person name="Korotkin H.B."/>
            <person name="Matheny P.B."/>
            <person name="Slot J.C."/>
        </authorList>
    </citation>
    <scope>NUCLEOTIDE SEQUENCE [LARGE SCALE GENOMIC DNA]</scope>
    <source>
        <strain evidence="9 10">SRW20</strain>
    </source>
</reference>
<dbReference type="Pfam" id="PF00642">
    <property type="entry name" value="zf-CCCH"/>
    <property type="match status" value="1"/>
</dbReference>
<evidence type="ECO:0000256" key="5">
    <source>
        <dbReference type="PROSITE-ProRule" id="PRU00723"/>
    </source>
</evidence>
<dbReference type="InterPro" id="IPR036855">
    <property type="entry name" value="Znf_CCCH_sf"/>
</dbReference>
<feature type="domain" description="C3H1-type" evidence="8">
    <location>
        <begin position="10"/>
        <end position="37"/>
    </location>
</feature>
<dbReference type="InterPro" id="IPR000571">
    <property type="entry name" value="Znf_CCCH"/>
</dbReference>
<dbReference type="PANTHER" id="PTHR11224">
    <property type="entry name" value="MAKORIN-RELATED"/>
    <property type="match status" value="1"/>
</dbReference>
<feature type="compositionally biased region" description="Basic and acidic residues" evidence="6">
    <location>
        <begin position="457"/>
        <end position="471"/>
    </location>
</feature>
<keyword evidence="10" id="KW-1185">Reference proteome</keyword>
<dbReference type="PROSITE" id="PS50103">
    <property type="entry name" value="ZF_C3H1"/>
    <property type="match status" value="3"/>
</dbReference>
<evidence type="ECO:0008006" key="11">
    <source>
        <dbReference type="Google" id="ProtNLM"/>
    </source>
</evidence>
<keyword evidence="4 5" id="KW-0862">Zinc</keyword>
<gene>
    <name evidence="9" type="ORF">CVT26_000121</name>
</gene>
<dbReference type="Pfam" id="PF00097">
    <property type="entry name" value="zf-C3HC4"/>
    <property type="match status" value="1"/>
</dbReference>
<evidence type="ECO:0000256" key="1">
    <source>
        <dbReference type="ARBA" id="ARBA00022679"/>
    </source>
</evidence>
<dbReference type="SMART" id="SM00356">
    <property type="entry name" value="ZnF_C3H1"/>
    <property type="match status" value="3"/>
</dbReference>
<dbReference type="SMART" id="SM00184">
    <property type="entry name" value="RING"/>
    <property type="match status" value="1"/>
</dbReference>
<comment type="caution">
    <text evidence="9">The sequence shown here is derived from an EMBL/GenBank/DDBJ whole genome shotgun (WGS) entry which is preliminary data.</text>
</comment>
<dbReference type="SUPFAM" id="SSF57850">
    <property type="entry name" value="RING/U-box"/>
    <property type="match status" value="1"/>
</dbReference>
<feature type="zinc finger region" description="C3H1-type" evidence="5">
    <location>
        <begin position="174"/>
        <end position="209"/>
    </location>
</feature>
<dbReference type="EMBL" id="NHYE01005652">
    <property type="protein sequence ID" value="PPQ65481.1"/>
    <property type="molecule type" value="Genomic_DNA"/>
</dbReference>
<evidence type="ECO:0000256" key="4">
    <source>
        <dbReference type="ARBA" id="ARBA00022833"/>
    </source>
</evidence>